<reference evidence="8" key="1">
    <citation type="submission" date="2021-01" db="EMBL/GenBank/DDBJ databases">
        <authorList>
            <person name="Corre E."/>
            <person name="Pelletier E."/>
            <person name="Niang G."/>
            <person name="Scheremetjew M."/>
            <person name="Finn R."/>
            <person name="Kale V."/>
            <person name="Holt S."/>
            <person name="Cochrane G."/>
            <person name="Meng A."/>
            <person name="Brown T."/>
            <person name="Cohen L."/>
        </authorList>
    </citation>
    <scope>NUCLEOTIDE SEQUENCE</scope>
    <source>
        <strain evidence="8">CCMP3105</strain>
    </source>
</reference>
<keyword evidence="4" id="KW-0418">Kinase</keyword>
<dbReference type="Gene3D" id="1.10.510.10">
    <property type="entry name" value="Transferase(Phosphotransferase) domain 1"/>
    <property type="match status" value="1"/>
</dbReference>
<dbReference type="PROSITE" id="PS50011">
    <property type="entry name" value="PROTEIN_KINASE_DOM"/>
    <property type="match status" value="1"/>
</dbReference>
<dbReference type="EMBL" id="HBNR01060016">
    <property type="protein sequence ID" value="CAE4628682.1"/>
    <property type="molecule type" value="Transcribed_RNA"/>
</dbReference>
<evidence type="ECO:0000256" key="1">
    <source>
        <dbReference type="ARBA" id="ARBA00022527"/>
    </source>
</evidence>
<evidence type="ECO:0000256" key="4">
    <source>
        <dbReference type="ARBA" id="ARBA00022777"/>
    </source>
</evidence>
<proteinExistence type="predicted"/>
<protein>
    <recommendedName>
        <fullName evidence="7">Protein kinase domain-containing protein</fullName>
    </recommendedName>
</protein>
<feature type="compositionally biased region" description="Gly residues" evidence="6">
    <location>
        <begin position="441"/>
        <end position="457"/>
    </location>
</feature>
<dbReference type="SUPFAM" id="SSF56112">
    <property type="entry name" value="Protein kinase-like (PK-like)"/>
    <property type="match status" value="1"/>
</dbReference>
<dbReference type="Pfam" id="PF00069">
    <property type="entry name" value="Pkinase"/>
    <property type="match status" value="1"/>
</dbReference>
<dbReference type="SMART" id="SM00220">
    <property type="entry name" value="S_TKc"/>
    <property type="match status" value="1"/>
</dbReference>
<dbReference type="GO" id="GO:0005634">
    <property type="term" value="C:nucleus"/>
    <property type="evidence" value="ECO:0007669"/>
    <property type="project" value="TreeGrafter"/>
</dbReference>
<evidence type="ECO:0000256" key="2">
    <source>
        <dbReference type="ARBA" id="ARBA00022679"/>
    </source>
</evidence>
<feature type="compositionally biased region" description="Basic and acidic residues" evidence="6">
    <location>
        <begin position="423"/>
        <end position="438"/>
    </location>
</feature>
<feature type="domain" description="Protein kinase" evidence="7">
    <location>
        <begin position="16"/>
        <end position="274"/>
    </location>
</feature>
<dbReference type="PROSITE" id="PS00108">
    <property type="entry name" value="PROTEIN_KINASE_ST"/>
    <property type="match status" value="1"/>
</dbReference>
<dbReference type="InterPro" id="IPR000719">
    <property type="entry name" value="Prot_kinase_dom"/>
</dbReference>
<keyword evidence="2" id="KW-0808">Transferase</keyword>
<accession>A0A7S4RYG1</accession>
<evidence type="ECO:0000259" key="7">
    <source>
        <dbReference type="PROSITE" id="PS50011"/>
    </source>
</evidence>
<dbReference type="PANTHER" id="PTHR24345">
    <property type="entry name" value="SERINE/THREONINE-PROTEIN KINASE PLK"/>
    <property type="match status" value="1"/>
</dbReference>
<evidence type="ECO:0000256" key="5">
    <source>
        <dbReference type="ARBA" id="ARBA00022840"/>
    </source>
</evidence>
<dbReference type="PANTHER" id="PTHR24345:SF91">
    <property type="entry name" value="SERINE_THREONINE-PROTEIN KINASE PLK4"/>
    <property type="match status" value="1"/>
</dbReference>
<evidence type="ECO:0000256" key="3">
    <source>
        <dbReference type="ARBA" id="ARBA00022741"/>
    </source>
</evidence>
<keyword evidence="5" id="KW-0067">ATP-binding</keyword>
<keyword evidence="3" id="KW-0547">Nucleotide-binding</keyword>
<feature type="region of interest" description="Disordered" evidence="6">
    <location>
        <begin position="280"/>
        <end position="312"/>
    </location>
</feature>
<feature type="compositionally biased region" description="Low complexity" evidence="6">
    <location>
        <begin position="376"/>
        <end position="390"/>
    </location>
</feature>
<dbReference type="InterPro" id="IPR011009">
    <property type="entry name" value="Kinase-like_dom_sf"/>
</dbReference>
<dbReference type="AlphaFoldDB" id="A0A7S4RYG1"/>
<organism evidence="8">
    <name type="scientific">Alexandrium monilatum</name>
    <dbReference type="NCBI Taxonomy" id="311494"/>
    <lineage>
        <taxon>Eukaryota</taxon>
        <taxon>Sar</taxon>
        <taxon>Alveolata</taxon>
        <taxon>Dinophyceae</taxon>
        <taxon>Gonyaulacales</taxon>
        <taxon>Pyrocystaceae</taxon>
        <taxon>Alexandrium</taxon>
    </lineage>
</organism>
<dbReference type="GO" id="GO:0004674">
    <property type="term" value="F:protein serine/threonine kinase activity"/>
    <property type="evidence" value="ECO:0007669"/>
    <property type="project" value="UniProtKB-KW"/>
</dbReference>
<dbReference type="Gene3D" id="3.30.200.20">
    <property type="entry name" value="Phosphorylase Kinase, domain 1"/>
    <property type="match status" value="1"/>
</dbReference>
<feature type="compositionally biased region" description="Basic and acidic residues" evidence="6">
    <location>
        <begin position="280"/>
        <end position="291"/>
    </location>
</feature>
<gene>
    <name evidence="8" type="ORF">AMON00008_LOCUS42229</name>
</gene>
<feature type="region of interest" description="Disordered" evidence="6">
    <location>
        <begin position="329"/>
        <end position="477"/>
    </location>
</feature>
<sequence>MGNASSVDEESFHSRYSLGKQLGKGAQGRVHVCFHKPSNVSYAVKMIDRTVKTSWTTYRREVELCRSACSENVVSVFADFADSDYCYIVMERFEGHLRKGLKWVAREEAGRAGGLGDGSLCHVVCQVLQGIRHLHGCGIVHRDVKSHNVFIDRIDVRDPRCRVVLGDLGLARRLERGRFLCAQVGTRKYWAPELYDKRYSHVVDVFALGVLFFLMVSSQYPFFDEQQTRQRDVFAERLLPGSLSPSALGVLRTMLEKDPSRRPPAAELAAHPWLLPGRGDRAAAAEAESRRAGPTRRGGPGRRAEATQKPLPPQVCLRWESCQVARVRGDASAELDEDSTDPEGGPRREESEMDSATLKRERSRRTRSSACEDRTPSTPTTATFDTSLATISPSTTKSAGLDSERRCASPSADPPDLDNTVEEDAHSSEGAAARHWDRAGAAGGPRGGCAAPAGGGGDRGHEARGGRRSPAPEIESL</sequence>
<name>A0A7S4RYG1_9DINO</name>
<dbReference type="GO" id="GO:0005524">
    <property type="term" value="F:ATP binding"/>
    <property type="evidence" value="ECO:0007669"/>
    <property type="project" value="UniProtKB-KW"/>
</dbReference>
<evidence type="ECO:0000313" key="8">
    <source>
        <dbReference type="EMBL" id="CAE4628682.1"/>
    </source>
</evidence>
<dbReference type="InterPro" id="IPR008271">
    <property type="entry name" value="Ser/Thr_kinase_AS"/>
</dbReference>
<evidence type="ECO:0000256" key="6">
    <source>
        <dbReference type="SAM" id="MobiDB-lite"/>
    </source>
</evidence>
<keyword evidence="1" id="KW-0723">Serine/threonine-protein kinase</keyword>